<name>A0ABY6TY01_BIOOC</name>
<feature type="region of interest" description="Disordered" evidence="3">
    <location>
        <begin position="627"/>
        <end position="664"/>
    </location>
</feature>
<feature type="domain" description="Zn(2)-C6 fungal-type" evidence="4">
    <location>
        <begin position="35"/>
        <end position="64"/>
    </location>
</feature>
<evidence type="ECO:0000256" key="2">
    <source>
        <dbReference type="ARBA" id="ARBA00023242"/>
    </source>
</evidence>
<protein>
    <recommendedName>
        <fullName evidence="4">Zn(2)-C6 fungal-type domain-containing protein</fullName>
    </recommendedName>
</protein>
<dbReference type="InterPro" id="IPR036864">
    <property type="entry name" value="Zn2-C6_fun-type_DNA-bd_sf"/>
</dbReference>
<sequence length="720" mass="80938">MSATRTLSESSDSQPRDPEERNRMKLSGRYRIPLSCKECSRRKIRCDKKFPCRACRERGQGDQCYPRNQSIPAYQSGPAHRPAAAETTEPSQNGVTPQAFQEVQDELIAVRHRLAEIESALGIRRQEKSSSNSDDGIDFRENGLAGAMEEAALGIGQNRRWHGEALMEDSAQCSLSNTPWFSSVSFSDCLNQLPTRRQSHILLEAYCDRLNWIFGCLHRGTLYRHHDTFWSLYEQGKAEDSMTLALLFAVLSVSAFFFEDYQTYAGMPNPEDMEALAQKWFDLSLATFFRCEGLTKPTLTACNTILTLFPAFNLSGNTPIHGSMMQLLIGIGRSTNLHLLGNDNTGSPEMILKRDLGRRAWWQIVEGEWHFLPYQRFTSVAPHQFDTSLPDLTDEDGVIASRTKDVHSLSFLLTCCHSSQIMYDLYGTLRPNEHPSYEAILRASERLDALSDSLPERLKAPMEDFVLGQPNTVLGSRYLAMMLAYRSYLIHRAFFVKSLRDKAYEKSRTACVDAAERILYIAQKGLPSALIRLWNTTLWLVSAGIVLSLDLLLSSKQQINQNDLALQRQRLSHLVNLLFEVRDKSGIATRGAKLISHLCSIERQMTANSPNHSFTRQGIIEILKTGDLGEGPQDTHTQHLPHGNGLPPSELTPDTGPSPTISAPFYGTAYDNNFQSPEFASLIGGARLISENPVDFFEPNGMELDFSQLDNMFKNIVDSM</sequence>
<evidence type="ECO:0000256" key="3">
    <source>
        <dbReference type="SAM" id="MobiDB-lite"/>
    </source>
</evidence>
<dbReference type="PANTHER" id="PTHR31001">
    <property type="entry name" value="UNCHARACTERIZED TRANSCRIPTIONAL REGULATORY PROTEIN"/>
    <property type="match status" value="1"/>
</dbReference>
<keyword evidence="2" id="KW-0539">Nucleus</keyword>
<dbReference type="SUPFAM" id="SSF57701">
    <property type="entry name" value="Zn2/Cys6 DNA-binding domain"/>
    <property type="match status" value="1"/>
</dbReference>
<dbReference type="PANTHER" id="PTHR31001:SF90">
    <property type="entry name" value="CENTROMERE DNA-BINDING PROTEIN COMPLEX CBF3 SUBUNIT B"/>
    <property type="match status" value="1"/>
</dbReference>
<comment type="subcellular location">
    <subcellularLocation>
        <location evidence="1">Nucleus</location>
    </subcellularLocation>
</comment>
<accession>A0ABY6TY01</accession>
<dbReference type="EMBL" id="CABFNS010000698">
    <property type="protein sequence ID" value="VUC22910.1"/>
    <property type="molecule type" value="Genomic_DNA"/>
</dbReference>
<gene>
    <name evidence="5" type="ORF">CLO192961_LOCUS98167</name>
</gene>
<feature type="region of interest" description="Disordered" evidence="3">
    <location>
        <begin position="1"/>
        <end position="26"/>
    </location>
</feature>
<proteinExistence type="predicted"/>
<dbReference type="CDD" id="cd00067">
    <property type="entry name" value="GAL4"/>
    <property type="match status" value="1"/>
</dbReference>
<evidence type="ECO:0000259" key="4">
    <source>
        <dbReference type="PROSITE" id="PS50048"/>
    </source>
</evidence>
<dbReference type="PROSITE" id="PS50048">
    <property type="entry name" value="ZN2_CY6_FUNGAL_2"/>
    <property type="match status" value="1"/>
</dbReference>
<dbReference type="Gene3D" id="4.10.240.10">
    <property type="entry name" value="Zn(2)-C6 fungal-type DNA-binding domain"/>
    <property type="match status" value="1"/>
</dbReference>
<evidence type="ECO:0000256" key="1">
    <source>
        <dbReference type="ARBA" id="ARBA00004123"/>
    </source>
</evidence>
<dbReference type="Proteomes" id="UP000766486">
    <property type="component" value="Unassembled WGS sequence"/>
</dbReference>
<dbReference type="InterPro" id="IPR050613">
    <property type="entry name" value="Sec_Metabolite_Reg"/>
</dbReference>
<comment type="caution">
    <text evidence="5">The sequence shown here is derived from an EMBL/GenBank/DDBJ whole genome shotgun (WGS) entry which is preliminary data.</text>
</comment>
<feature type="region of interest" description="Disordered" evidence="3">
    <location>
        <begin position="58"/>
        <end position="96"/>
    </location>
</feature>
<feature type="compositionally biased region" description="Basic and acidic residues" evidence="3">
    <location>
        <begin position="14"/>
        <end position="23"/>
    </location>
</feature>
<evidence type="ECO:0000313" key="5">
    <source>
        <dbReference type="EMBL" id="VUC22910.1"/>
    </source>
</evidence>
<evidence type="ECO:0000313" key="6">
    <source>
        <dbReference type="Proteomes" id="UP000766486"/>
    </source>
</evidence>
<dbReference type="CDD" id="cd12148">
    <property type="entry name" value="fungal_TF_MHR"/>
    <property type="match status" value="1"/>
</dbReference>
<dbReference type="InterPro" id="IPR001138">
    <property type="entry name" value="Zn2Cys6_DnaBD"/>
</dbReference>
<dbReference type="SMART" id="SM00066">
    <property type="entry name" value="GAL4"/>
    <property type="match status" value="1"/>
</dbReference>
<feature type="compositionally biased region" description="Polar residues" evidence="3">
    <location>
        <begin position="1"/>
        <end position="13"/>
    </location>
</feature>
<keyword evidence="6" id="KW-1185">Reference proteome</keyword>
<dbReference type="Pfam" id="PF00172">
    <property type="entry name" value="Zn_clus"/>
    <property type="match status" value="1"/>
</dbReference>
<organism evidence="5 6">
    <name type="scientific">Bionectria ochroleuca</name>
    <name type="common">Gliocladium roseum</name>
    <dbReference type="NCBI Taxonomy" id="29856"/>
    <lineage>
        <taxon>Eukaryota</taxon>
        <taxon>Fungi</taxon>
        <taxon>Dikarya</taxon>
        <taxon>Ascomycota</taxon>
        <taxon>Pezizomycotina</taxon>
        <taxon>Sordariomycetes</taxon>
        <taxon>Hypocreomycetidae</taxon>
        <taxon>Hypocreales</taxon>
        <taxon>Bionectriaceae</taxon>
        <taxon>Clonostachys</taxon>
    </lineage>
</organism>
<reference evidence="5 6" key="1">
    <citation type="submission" date="2019-06" db="EMBL/GenBank/DDBJ databases">
        <authorList>
            <person name="Broberg M."/>
        </authorList>
    </citation>
    <scope>NUCLEOTIDE SEQUENCE [LARGE SCALE GENOMIC DNA]</scope>
</reference>
<dbReference type="PROSITE" id="PS00463">
    <property type="entry name" value="ZN2_CY6_FUNGAL_1"/>
    <property type="match status" value="1"/>
</dbReference>